<organism evidence="1 2">
    <name type="scientific">Aphis glycines</name>
    <name type="common">Soybean aphid</name>
    <dbReference type="NCBI Taxonomy" id="307491"/>
    <lineage>
        <taxon>Eukaryota</taxon>
        <taxon>Metazoa</taxon>
        <taxon>Ecdysozoa</taxon>
        <taxon>Arthropoda</taxon>
        <taxon>Hexapoda</taxon>
        <taxon>Insecta</taxon>
        <taxon>Pterygota</taxon>
        <taxon>Neoptera</taxon>
        <taxon>Paraneoptera</taxon>
        <taxon>Hemiptera</taxon>
        <taxon>Sternorrhyncha</taxon>
        <taxon>Aphidomorpha</taxon>
        <taxon>Aphidoidea</taxon>
        <taxon>Aphididae</taxon>
        <taxon>Aphidini</taxon>
        <taxon>Aphis</taxon>
        <taxon>Aphis</taxon>
    </lineage>
</organism>
<sequence length="188" mass="23337">MSVTSQGSFARMHRQIYWKAWNFWVHEKLTESKMLVLVYRVIRLRRTRKITRFTNAQIIKEYFFRLNYWRLLFKLWTWFPIKNITSRNNALISNFRGSFRYKSEYPWCIIQVKSKHFPSVFKKIGKIKKKVTEKREFLRKTNFQLNRYFYMVVIQKFITFKFLRNLSKSRKFATNFEIEKSQNLLCTY</sequence>
<proteinExistence type="predicted"/>
<name>A0A6G0TPE1_APHGL</name>
<protein>
    <submittedName>
        <fullName evidence="1">Uncharacterized protein</fullName>
    </submittedName>
</protein>
<evidence type="ECO:0000313" key="1">
    <source>
        <dbReference type="EMBL" id="KAE9535933.1"/>
    </source>
</evidence>
<dbReference type="AlphaFoldDB" id="A0A6G0TPE1"/>
<accession>A0A6G0TPE1</accession>
<comment type="caution">
    <text evidence="1">The sequence shown here is derived from an EMBL/GenBank/DDBJ whole genome shotgun (WGS) entry which is preliminary data.</text>
</comment>
<evidence type="ECO:0000313" key="2">
    <source>
        <dbReference type="Proteomes" id="UP000475862"/>
    </source>
</evidence>
<dbReference type="Proteomes" id="UP000475862">
    <property type="component" value="Unassembled WGS sequence"/>
</dbReference>
<dbReference type="EMBL" id="VYZN01000025">
    <property type="protein sequence ID" value="KAE9535933.1"/>
    <property type="molecule type" value="Genomic_DNA"/>
</dbReference>
<reference evidence="1 2" key="1">
    <citation type="submission" date="2019-08" db="EMBL/GenBank/DDBJ databases">
        <title>The genome of the soybean aphid Biotype 1, its phylome, world population structure and adaptation to the North American continent.</title>
        <authorList>
            <person name="Giordano R."/>
            <person name="Donthu R.K."/>
            <person name="Hernandez A.G."/>
            <person name="Wright C.L."/>
            <person name="Zimin A.V."/>
        </authorList>
    </citation>
    <scope>NUCLEOTIDE SEQUENCE [LARGE SCALE GENOMIC DNA]</scope>
    <source>
        <tissue evidence="1">Whole aphids</tissue>
    </source>
</reference>
<gene>
    <name evidence="1" type="ORF">AGLY_007834</name>
</gene>
<keyword evidence="2" id="KW-1185">Reference proteome</keyword>